<dbReference type="PROSITE" id="PS50293">
    <property type="entry name" value="TPR_REGION"/>
    <property type="match status" value="1"/>
</dbReference>
<dbReference type="PROSITE" id="PS50005">
    <property type="entry name" value="TPR"/>
    <property type="match status" value="1"/>
</dbReference>
<sequence>MAPAAAAAVDRPLLLASFAAGPADASSSPAAATGSPEAALALLQAGDYTGALASALQAAWAAAAPSSSSASPESTPDWFDAAGPAFQRLLSAADEPAAAAAEQVLLAAVAALHLFLQANLTGPSALTLPECPFDLLDGPAAAAWQQQNLAAVAAAAAPSASSAATGADAEQQAADAGFGRDSASPGDRWAAAQLSENGEDLVGLIRLPQYLLLGRTLLLAPLQVRQAEGAPAGTAAAVTPPAWLPARLPSWSWWALRAVLLQQRLLSGLSAGLRSLLLGLVQLVLDAFAAPVEAALRHLGAAAGSSSSSSGGSSSSPGDSSGSTSPPSLEDQLLAAGALLEAALLETAYGHVEPAKALLQRSGDVLGFRPELTGAMGVRTVHQQEAKAQLLVAVARQPANPWTEAQAAGALPDQAEPQADIEAAANEKVELPADLKGFDADSDVLPHPKLLGEAAALAERGLALPSDLHSLEQALLLGWCLHVRKGSAADGLQPWEMAAYVDALARQERTQFLLHSAAVLQAARLEKQRSRTRDRALLQFERLADAVQKPVPQLPPAIRLRYAFSVWFPLAVQLRKELGELLVALGLVGAALQLFESLELWDNLIVCYQLLDKRVQAEQLIRRRLEVTPDEPRLWCALGDLTLDDGCYTQAWERSGHRNARCQRSLARNALRNERYAKAAGHWEAALALNPLHPEGWFSLGYCYIKEKDYPKALQAFTRSSQLEPDNGEAWNNLAAIHMHLQHWRQAFNALSEAVKHKRDSWQTWENYAQVAARVGQWQTAVRALQQVLALSEGRRLDLSVLTALVGQVEAAQKGGAPGNPVCDPEAVQRAEERAQEVLQQSVGNLMKAVAATVSGDSAFWEVFARYQSAIGYPDAAKECLLKRVRALGGAGWQASADGFRTYAAASLALCNAYMQAAEGGGAAAQRDLSSARLHLRGLIKQAADRYEDETAYKQLQEMLAESGGGPAALPQAPSNVTIVSLLPTNGLDNYTTPIVANTGGSRGGGGFSLGPVAYISGICLLVAVAVCLLLIACALRRKDRRHAAALVAAQEAQLAAAAATAAQEAAYRAAHPPTIPVVIVNPDGKFELAEKVELSSGTPKGSPAEPDLSSGGGGGGKAAPAAADGVPPELPASVQWRGLLQADGDGSSSPKTAVIFNLNTRGQPVYCINVTKPFSDTSYSAGGSETPSGGDIDALAQQICSDYQAAGAQLFDQIQAGGDQAKAAAQAVKQASCSDPNFVPNAVTVASIQAQQTLGSLSDVEAYFQKWIDALQAVGVPACITVVESDASRERVADEKYFKTQ</sequence>
<evidence type="ECO:0000256" key="5">
    <source>
        <dbReference type="SAM" id="Phobius"/>
    </source>
</evidence>
<gene>
    <name evidence="6" type="ORF">C2E21_2062</name>
</gene>
<dbReference type="STRING" id="3076.A0A2P6TYP9"/>
<dbReference type="Gene3D" id="1.25.40.10">
    <property type="entry name" value="Tetratricopeptide repeat domain"/>
    <property type="match status" value="3"/>
</dbReference>
<feature type="compositionally biased region" description="Low complexity" evidence="4">
    <location>
        <begin position="163"/>
        <end position="177"/>
    </location>
</feature>
<evidence type="ECO:0000256" key="2">
    <source>
        <dbReference type="ARBA" id="ARBA00022803"/>
    </source>
</evidence>
<keyword evidence="1" id="KW-0677">Repeat</keyword>
<dbReference type="EMBL" id="LHPG02000004">
    <property type="protein sequence ID" value="PRW59191.1"/>
    <property type="molecule type" value="Genomic_DNA"/>
</dbReference>
<keyword evidence="7" id="KW-1185">Reference proteome</keyword>
<organism evidence="6 7">
    <name type="scientific">Chlorella sorokiniana</name>
    <name type="common">Freshwater green alga</name>
    <dbReference type="NCBI Taxonomy" id="3076"/>
    <lineage>
        <taxon>Eukaryota</taxon>
        <taxon>Viridiplantae</taxon>
        <taxon>Chlorophyta</taxon>
        <taxon>core chlorophytes</taxon>
        <taxon>Trebouxiophyceae</taxon>
        <taxon>Chlorellales</taxon>
        <taxon>Chlorellaceae</taxon>
        <taxon>Chlorella clade</taxon>
        <taxon>Chlorella</taxon>
    </lineage>
</organism>
<feature type="region of interest" description="Disordered" evidence="4">
    <location>
        <begin position="1093"/>
        <end position="1131"/>
    </location>
</feature>
<name>A0A2P6TYP9_CHLSO</name>
<protein>
    <submittedName>
        <fullName evidence="6">Tetratricopeptide repeat 27-like protein</fullName>
    </submittedName>
</protein>
<dbReference type="OrthoDB" id="1936594at2759"/>
<evidence type="ECO:0000313" key="6">
    <source>
        <dbReference type="EMBL" id="PRW59191.1"/>
    </source>
</evidence>
<dbReference type="PANTHER" id="PTHR16193">
    <property type="entry name" value="TETRATRICOPEPTIDE REPEAT PROTEIN 27"/>
    <property type="match status" value="1"/>
</dbReference>
<feature type="region of interest" description="Disordered" evidence="4">
    <location>
        <begin position="163"/>
        <end position="184"/>
    </location>
</feature>
<keyword evidence="5" id="KW-0812">Transmembrane</keyword>
<evidence type="ECO:0000256" key="3">
    <source>
        <dbReference type="PROSITE-ProRule" id="PRU00339"/>
    </source>
</evidence>
<dbReference type="PANTHER" id="PTHR16193:SF0">
    <property type="entry name" value="TETRATRICOPEPTIDE REPEAT PROTEIN 27"/>
    <property type="match status" value="1"/>
</dbReference>
<reference evidence="6 7" key="1">
    <citation type="journal article" date="2018" name="Plant J.">
        <title>Genome sequences of Chlorella sorokiniana UTEX 1602 and Micractinium conductrix SAG 241.80: implications to maltose excretion by a green alga.</title>
        <authorList>
            <person name="Arriola M.B."/>
            <person name="Velmurugan N."/>
            <person name="Zhang Y."/>
            <person name="Plunkett M.H."/>
            <person name="Hondzo H."/>
            <person name="Barney B.M."/>
        </authorList>
    </citation>
    <scope>NUCLEOTIDE SEQUENCE [LARGE SCALE GENOMIC DNA]</scope>
    <source>
        <strain evidence="7">UTEX 1602</strain>
    </source>
</reference>
<keyword evidence="5" id="KW-1133">Transmembrane helix</keyword>
<dbReference type="Proteomes" id="UP000239899">
    <property type="component" value="Unassembled WGS sequence"/>
</dbReference>
<evidence type="ECO:0000256" key="1">
    <source>
        <dbReference type="ARBA" id="ARBA00022737"/>
    </source>
</evidence>
<dbReference type="SUPFAM" id="SSF48452">
    <property type="entry name" value="TPR-like"/>
    <property type="match status" value="2"/>
</dbReference>
<feature type="region of interest" description="Disordered" evidence="4">
    <location>
        <begin position="303"/>
        <end position="328"/>
    </location>
</feature>
<keyword evidence="5" id="KW-0472">Membrane</keyword>
<comment type="caution">
    <text evidence="6">The sequence shown here is derived from an EMBL/GenBank/DDBJ whole genome shotgun (WGS) entry which is preliminary data.</text>
</comment>
<dbReference type="InterPro" id="IPR044244">
    <property type="entry name" value="TTC27/Emw1"/>
</dbReference>
<feature type="transmembrane region" description="Helical" evidence="5">
    <location>
        <begin position="1013"/>
        <end position="1036"/>
    </location>
</feature>
<accession>A0A2P6TYP9</accession>
<proteinExistence type="predicted"/>
<dbReference type="Pfam" id="PF13432">
    <property type="entry name" value="TPR_16"/>
    <property type="match status" value="1"/>
</dbReference>
<dbReference type="InterPro" id="IPR019734">
    <property type="entry name" value="TPR_rpt"/>
</dbReference>
<dbReference type="InterPro" id="IPR011990">
    <property type="entry name" value="TPR-like_helical_dom_sf"/>
</dbReference>
<evidence type="ECO:0000256" key="4">
    <source>
        <dbReference type="SAM" id="MobiDB-lite"/>
    </source>
</evidence>
<feature type="repeat" description="TPR" evidence="3">
    <location>
        <begin position="694"/>
        <end position="727"/>
    </location>
</feature>
<keyword evidence="2 3" id="KW-0802">TPR repeat</keyword>
<dbReference type="SMART" id="SM00028">
    <property type="entry name" value="TPR"/>
    <property type="match status" value="5"/>
</dbReference>
<evidence type="ECO:0000313" key="7">
    <source>
        <dbReference type="Proteomes" id="UP000239899"/>
    </source>
</evidence>